<dbReference type="STRING" id="407821.A0A087TAX8"/>
<keyword evidence="2" id="KW-1185">Reference proteome</keyword>
<reference evidence="1 2" key="1">
    <citation type="submission" date="2013-11" db="EMBL/GenBank/DDBJ databases">
        <title>Genome sequencing of Stegodyphus mimosarum.</title>
        <authorList>
            <person name="Bechsgaard J."/>
        </authorList>
    </citation>
    <scope>NUCLEOTIDE SEQUENCE [LARGE SCALE GENOMIC DNA]</scope>
</reference>
<evidence type="ECO:0000313" key="1">
    <source>
        <dbReference type="EMBL" id="KFM62267.1"/>
    </source>
</evidence>
<organism evidence="1 2">
    <name type="scientific">Stegodyphus mimosarum</name>
    <name type="common">African social velvet spider</name>
    <dbReference type="NCBI Taxonomy" id="407821"/>
    <lineage>
        <taxon>Eukaryota</taxon>
        <taxon>Metazoa</taxon>
        <taxon>Ecdysozoa</taxon>
        <taxon>Arthropoda</taxon>
        <taxon>Chelicerata</taxon>
        <taxon>Arachnida</taxon>
        <taxon>Araneae</taxon>
        <taxon>Araneomorphae</taxon>
        <taxon>Entelegynae</taxon>
        <taxon>Eresoidea</taxon>
        <taxon>Eresidae</taxon>
        <taxon>Stegodyphus</taxon>
    </lineage>
</organism>
<gene>
    <name evidence="1" type="ORF">X975_25779</name>
</gene>
<feature type="non-terminal residue" evidence="1">
    <location>
        <position position="70"/>
    </location>
</feature>
<sequence length="70" mass="7948">MIKAPAGSGSTFYNYKNFNSIVLMASVDAEYNFTFTDVRCNGGVFVRTSLFSLLENNCQIQLHWYQVVIL</sequence>
<accession>A0A087TAX8</accession>
<name>A0A087TAX8_STEMI</name>
<dbReference type="Proteomes" id="UP000054359">
    <property type="component" value="Unassembled WGS sequence"/>
</dbReference>
<dbReference type="EMBL" id="KK114362">
    <property type="protein sequence ID" value="KFM62267.1"/>
    <property type="molecule type" value="Genomic_DNA"/>
</dbReference>
<evidence type="ECO:0000313" key="2">
    <source>
        <dbReference type="Proteomes" id="UP000054359"/>
    </source>
</evidence>
<protein>
    <submittedName>
        <fullName evidence="1">Uncharacterized protein</fullName>
    </submittedName>
</protein>
<proteinExistence type="predicted"/>
<dbReference type="OrthoDB" id="2668416at2759"/>
<dbReference type="AlphaFoldDB" id="A0A087TAX8"/>